<evidence type="ECO:0000256" key="8">
    <source>
        <dbReference type="ARBA" id="ARBA00022741"/>
    </source>
</evidence>
<comment type="cofactor">
    <cofactor evidence="15">
        <name>Mg(2+)</name>
        <dbReference type="ChEBI" id="CHEBI:18420"/>
    </cofactor>
    <text evidence="15">Binds 2 magnesium ions per tetramer.</text>
</comment>
<evidence type="ECO:0000256" key="5">
    <source>
        <dbReference type="ARBA" id="ARBA00022555"/>
    </source>
</evidence>
<dbReference type="PANTHER" id="PTHR10947">
    <property type="entry name" value="PHENYLALANYL-TRNA SYNTHETASE BETA CHAIN AND LEUCINE-RICH REPEAT-CONTAINING PROTEIN 47"/>
    <property type="match status" value="1"/>
</dbReference>
<proteinExistence type="inferred from homology"/>
<evidence type="ECO:0000313" key="21">
    <source>
        <dbReference type="Proteomes" id="UP000626026"/>
    </source>
</evidence>
<dbReference type="SUPFAM" id="SSF50249">
    <property type="entry name" value="Nucleic acid-binding proteins"/>
    <property type="match status" value="1"/>
</dbReference>
<comment type="subunit">
    <text evidence="3 15">Tetramer of two alpha and two beta subunits.</text>
</comment>
<evidence type="ECO:0000256" key="15">
    <source>
        <dbReference type="HAMAP-Rule" id="MF_00283"/>
    </source>
</evidence>
<dbReference type="Gene3D" id="3.50.40.10">
    <property type="entry name" value="Phenylalanyl-trna Synthetase, Chain B, domain 3"/>
    <property type="match status" value="1"/>
</dbReference>
<evidence type="ECO:0000256" key="7">
    <source>
        <dbReference type="ARBA" id="ARBA00022723"/>
    </source>
</evidence>
<dbReference type="SUPFAM" id="SSF55681">
    <property type="entry name" value="Class II aaRS and biotin synthetases"/>
    <property type="match status" value="1"/>
</dbReference>
<evidence type="ECO:0000256" key="1">
    <source>
        <dbReference type="ARBA" id="ARBA00004496"/>
    </source>
</evidence>
<dbReference type="SMART" id="SM00874">
    <property type="entry name" value="B5"/>
    <property type="match status" value="1"/>
</dbReference>
<dbReference type="InterPro" id="IPR045060">
    <property type="entry name" value="Phe-tRNA-ligase_IIc_bsu"/>
</dbReference>
<feature type="binding site" evidence="15">
    <location>
        <position position="491"/>
    </location>
    <ligand>
        <name>Mg(2+)</name>
        <dbReference type="ChEBI" id="CHEBI:18420"/>
        <note>shared with alpha subunit</note>
    </ligand>
</feature>
<dbReference type="NCBIfam" id="TIGR00472">
    <property type="entry name" value="pheT_bact"/>
    <property type="match status" value="1"/>
</dbReference>
<dbReference type="SMART" id="SM00896">
    <property type="entry name" value="FDX-ACB"/>
    <property type="match status" value="1"/>
</dbReference>
<dbReference type="SUPFAM" id="SSF46955">
    <property type="entry name" value="Putative DNA-binding domain"/>
    <property type="match status" value="1"/>
</dbReference>
<keyword evidence="10 15" id="KW-0460">Magnesium</keyword>
<dbReference type="InterPro" id="IPR020825">
    <property type="entry name" value="Phe-tRNA_synthase-like_B3/B4"/>
</dbReference>
<dbReference type="InterPro" id="IPR045864">
    <property type="entry name" value="aa-tRNA-synth_II/BPL/LPL"/>
</dbReference>
<evidence type="ECO:0000256" key="16">
    <source>
        <dbReference type="PROSITE-ProRule" id="PRU00209"/>
    </source>
</evidence>
<keyword evidence="21" id="KW-1185">Reference proteome</keyword>
<evidence type="ECO:0000259" key="17">
    <source>
        <dbReference type="PROSITE" id="PS50886"/>
    </source>
</evidence>
<feature type="domain" description="TRNA-binding" evidence="17">
    <location>
        <begin position="39"/>
        <end position="149"/>
    </location>
</feature>
<dbReference type="PROSITE" id="PS51483">
    <property type="entry name" value="B5"/>
    <property type="match status" value="1"/>
</dbReference>
<dbReference type="SUPFAM" id="SSF56037">
    <property type="entry name" value="PheT/TilS domain"/>
    <property type="match status" value="1"/>
</dbReference>
<evidence type="ECO:0000256" key="14">
    <source>
        <dbReference type="ARBA" id="ARBA00049255"/>
    </source>
</evidence>
<dbReference type="Pfam" id="PF17759">
    <property type="entry name" value="tRNA_synthFbeta"/>
    <property type="match status" value="1"/>
</dbReference>
<evidence type="ECO:0000256" key="4">
    <source>
        <dbReference type="ARBA" id="ARBA00022490"/>
    </source>
</evidence>
<sequence>MKFSLSWLKRHLETDATLEQISTTLSAIGLEVEGIEDRGAALAPFRIAHVIEAVQHPDADKLRVCQVDIADGTIRTIVCGAPNARTGMKTVLGLPGAVVPANGMVLKVGKIRGVESQGMMCSSRELGLGDEHDGIIDLPADAPVGQPYASWAGLDDPVIEISVTPNRGDALSVRGVARDLAAAGLGTLKPFAPAPVQAAYPSPLAWSVDDLAGCPWVLGRAVRGVKNGPSPKWLQDKLVSIGLRPINALVDVTNWFTYDLGRPLHVFDVAKVKGDTLVIRRGREGESYLALNGKEISVTRDDLVIADDGGVESLAGIMGGEHSGSDLGTTEVFIECALFDPVQIALSGRRHELRSDARQRFERGVDQALPPAALEAATALIIELCGGEASEITAAGAEPQWQRTAHLRFERIAGLGGSSITPDEAVEGLERLGFSVASRDEAGVTVNVPSWRNDVAGGQGGLAQSPELAPERAAKAAEGCAAIEPECDLLEEVLRLRGLDAVPPVSLPVPSPVPQSSLTARQTRTSLARRVLAARGMLDCVSFGFLDDKTAALFGDTPASLRLENPIAADLNQMRPTPLASIALAAARNIARGYPDVALAEIGGAYRDITPAGQLTVAAGLRTGFTPRHWSEPARAVDAMDAKGDALAVLASLGVPTAALSVAAEAPGFYHPGRSGVIKQGPKTVLATFGELHPTLRGQLDLPGPAVAFEVFLDLVADPKKRKKAVPDLPAFQPLKRDFAFLVDATVPAENLVRAARGAERALITDVALFDRYAGERLPEGKVSLALEVTLQPRDASLTDAEIEAVGAKIVAAVTKATGATLRG</sequence>
<dbReference type="PROSITE" id="PS51447">
    <property type="entry name" value="FDX_ACB"/>
    <property type="match status" value="1"/>
</dbReference>
<dbReference type="InterPro" id="IPR041616">
    <property type="entry name" value="PheRS_beta_core"/>
</dbReference>
<evidence type="ECO:0000256" key="6">
    <source>
        <dbReference type="ARBA" id="ARBA00022598"/>
    </source>
</evidence>
<evidence type="ECO:0000256" key="13">
    <source>
        <dbReference type="ARBA" id="ARBA00023146"/>
    </source>
</evidence>
<accession>A0ABR7RUE1</accession>
<dbReference type="NCBIfam" id="NF045760">
    <property type="entry name" value="YtpR"/>
    <property type="match status" value="1"/>
</dbReference>
<dbReference type="Pfam" id="PF03483">
    <property type="entry name" value="B3_4"/>
    <property type="match status" value="1"/>
</dbReference>
<dbReference type="GO" id="GO:0004826">
    <property type="term" value="F:phenylalanine-tRNA ligase activity"/>
    <property type="evidence" value="ECO:0007669"/>
    <property type="project" value="UniProtKB-EC"/>
</dbReference>
<keyword evidence="13 15" id="KW-0030">Aminoacyl-tRNA synthetase</keyword>
<comment type="subcellular location">
    <subcellularLocation>
        <location evidence="1 15">Cytoplasm</location>
    </subcellularLocation>
</comment>
<keyword evidence="6 15" id="KW-0436">Ligase</keyword>
<dbReference type="Proteomes" id="UP000626026">
    <property type="component" value="Unassembled WGS sequence"/>
</dbReference>
<feature type="domain" description="FDX-ACB" evidence="18">
    <location>
        <begin position="730"/>
        <end position="823"/>
    </location>
</feature>
<keyword evidence="5 16" id="KW-0820">tRNA-binding</keyword>
<dbReference type="InterPro" id="IPR005147">
    <property type="entry name" value="tRNA_synthase_B5-dom"/>
</dbReference>
<protein>
    <recommendedName>
        <fullName evidence="15">Phenylalanine--tRNA ligase beta subunit</fullName>
        <ecNumber evidence="15">6.1.1.20</ecNumber>
    </recommendedName>
    <alternativeName>
        <fullName evidence="15">Phenylalanyl-tRNA synthetase beta subunit</fullName>
        <shortName evidence="15">PheRS</shortName>
    </alternativeName>
</protein>
<dbReference type="HAMAP" id="MF_00283">
    <property type="entry name" value="Phe_tRNA_synth_beta1"/>
    <property type="match status" value="1"/>
</dbReference>
<dbReference type="Pfam" id="PF03147">
    <property type="entry name" value="FDX-ACB"/>
    <property type="match status" value="1"/>
</dbReference>
<dbReference type="Gene3D" id="3.30.930.10">
    <property type="entry name" value="Bira Bifunctional Protein, Domain 2"/>
    <property type="match status" value="1"/>
</dbReference>
<dbReference type="InterPro" id="IPR036690">
    <property type="entry name" value="Fdx_antiC-bd_sf"/>
</dbReference>
<evidence type="ECO:0000256" key="11">
    <source>
        <dbReference type="ARBA" id="ARBA00022884"/>
    </source>
</evidence>
<dbReference type="SUPFAM" id="SSF54991">
    <property type="entry name" value="Anticodon-binding domain of PheRS"/>
    <property type="match status" value="1"/>
</dbReference>
<feature type="binding site" evidence="15">
    <location>
        <position position="492"/>
    </location>
    <ligand>
        <name>Mg(2+)</name>
        <dbReference type="ChEBI" id="CHEBI:18420"/>
        <note>shared with alpha subunit</note>
    </ligand>
</feature>
<dbReference type="CDD" id="cd00769">
    <property type="entry name" value="PheRS_beta_core"/>
    <property type="match status" value="1"/>
</dbReference>
<keyword evidence="4 15" id="KW-0963">Cytoplasm</keyword>
<dbReference type="EMBL" id="JACTVA010000088">
    <property type="protein sequence ID" value="MBC9209988.1"/>
    <property type="molecule type" value="Genomic_DNA"/>
</dbReference>
<comment type="catalytic activity">
    <reaction evidence="14 15">
        <text>tRNA(Phe) + L-phenylalanine + ATP = L-phenylalanyl-tRNA(Phe) + AMP + diphosphate + H(+)</text>
        <dbReference type="Rhea" id="RHEA:19413"/>
        <dbReference type="Rhea" id="RHEA-COMP:9668"/>
        <dbReference type="Rhea" id="RHEA-COMP:9699"/>
        <dbReference type="ChEBI" id="CHEBI:15378"/>
        <dbReference type="ChEBI" id="CHEBI:30616"/>
        <dbReference type="ChEBI" id="CHEBI:33019"/>
        <dbReference type="ChEBI" id="CHEBI:58095"/>
        <dbReference type="ChEBI" id="CHEBI:78442"/>
        <dbReference type="ChEBI" id="CHEBI:78531"/>
        <dbReference type="ChEBI" id="CHEBI:456215"/>
        <dbReference type="EC" id="6.1.1.20"/>
    </reaction>
</comment>
<comment type="similarity">
    <text evidence="2 15">Belongs to the phenylalanyl-tRNA synthetase beta subunit family. Type 1 subfamily.</text>
</comment>
<evidence type="ECO:0000256" key="9">
    <source>
        <dbReference type="ARBA" id="ARBA00022840"/>
    </source>
</evidence>
<dbReference type="CDD" id="cd02796">
    <property type="entry name" value="tRNA_bind_bactPheRS"/>
    <property type="match status" value="1"/>
</dbReference>
<dbReference type="InterPro" id="IPR004532">
    <property type="entry name" value="Phe-tRNA-ligase_IIc_bsu_bact"/>
</dbReference>
<dbReference type="InterPro" id="IPR009061">
    <property type="entry name" value="DNA-bd_dom_put_sf"/>
</dbReference>
<dbReference type="Gene3D" id="3.30.56.10">
    <property type="match status" value="2"/>
</dbReference>
<evidence type="ECO:0000256" key="3">
    <source>
        <dbReference type="ARBA" id="ARBA00011209"/>
    </source>
</evidence>
<name>A0ABR7RUE1_9PROT</name>
<dbReference type="SMART" id="SM00873">
    <property type="entry name" value="B3_4"/>
    <property type="match status" value="1"/>
</dbReference>
<evidence type="ECO:0000313" key="20">
    <source>
        <dbReference type="EMBL" id="MBC9209988.1"/>
    </source>
</evidence>
<dbReference type="InterPro" id="IPR005146">
    <property type="entry name" value="B3/B4_tRNA-bd"/>
</dbReference>
<keyword evidence="12 15" id="KW-0648">Protein biosynthesis</keyword>
<dbReference type="PANTHER" id="PTHR10947:SF0">
    <property type="entry name" value="PHENYLALANINE--TRNA LIGASE BETA SUBUNIT"/>
    <property type="match status" value="1"/>
</dbReference>
<gene>
    <name evidence="15" type="primary">pheT</name>
    <name evidence="20" type="ORF">IBL26_24370</name>
</gene>
<evidence type="ECO:0000256" key="12">
    <source>
        <dbReference type="ARBA" id="ARBA00022917"/>
    </source>
</evidence>
<evidence type="ECO:0000256" key="2">
    <source>
        <dbReference type="ARBA" id="ARBA00008653"/>
    </source>
</evidence>
<dbReference type="EC" id="6.1.1.20" evidence="15"/>
<dbReference type="Pfam" id="PF01588">
    <property type="entry name" value="tRNA_bind"/>
    <property type="match status" value="1"/>
</dbReference>
<dbReference type="InterPro" id="IPR002547">
    <property type="entry name" value="tRNA-bd_dom"/>
</dbReference>
<evidence type="ECO:0000259" key="19">
    <source>
        <dbReference type="PROSITE" id="PS51483"/>
    </source>
</evidence>
<dbReference type="InterPro" id="IPR005121">
    <property type="entry name" value="Fdx_antiC-bd"/>
</dbReference>
<keyword evidence="9 15" id="KW-0067">ATP-binding</keyword>
<evidence type="ECO:0000259" key="18">
    <source>
        <dbReference type="PROSITE" id="PS51447"/>
    </source>
</evidence>
<dbReference type="InterPro" id="IPR033714">
    <property type="entry name" value="tRNA_bind_bactPheRS"/>
</dbReference>
<reference evidence="20 21" key="1">
    <citation type="journal article" date="2013" name="Int. J. Syst. Evol. Microbiol.">
        <title>Roseomonas aerophila sp. nov., isolated from air.</title>
        <authorList>
            <person name="Kim S.J."/>
            <person name="Weon H.Y."/>
            <person name="Ahn J.H."/>
            <person name="Hong S.B."/>
            <person name="Seok S.J."/>
            <person name="Whang K.S."/>
            <person name="Kwon S.W."/>
        </authorList>
    </citation>
    <scope>NUCLEOTIDE SEQUENCE [LARGE SCALE GENOMIC DNA]</scope>
    <source>
        <strain evidence="20 21">NBRC 108923</strain>
    </source>
</reference>
<dbReference type="Pfam" id="PF03484">
    <property type="entry name" value="B5"/>
    <property type="match status" value="1"/>
</dbReference>
<feature type="binding site" evidence="15">
    <location>
        <position position="488"/>
    </location>
    <ligand>
        <name>Mg(2+)</name>
        <dbReference type="ChEBI" id="CHEBI:18420"/>
        <note>shared with alpha subunit</note>
    </ligand>
</feature>
<dbReference type="InterPro" id="IPR012340">
    <property type="entry name" value="NA-bd_OB-fold"/>
</dbReference>
<feature type="domain" description="B5" evidence="19">
    <location>
        <begin position="400"/>
        <end position="504"/>
    </location>
</feature>
<organism evidence="20 21">
    <name type="scientific">Teichococcus aerophilus</name>
    <dbReference type="NCBI Taxonomy" id="1224513"/>
    <lineage>
        <taxon>Bacteria</taxon>
        <taxon>Pseudomonadati</taxon>
        <taxon>Pseudomonadota</taxon>
        <taxon>Alphaproteobacteria</taxon>
        <taxon>Acetobacterales</taxon>
        <taxon>Roseomonadaceae</taxon>
        <taxon>Roseomonas</taxon>
    </lineage>
</organism>
<dbReference type="Gene3D" id="3.30.70.380">
    <property type="entry name" value="Ferrodoxin-fold anticodon-binding domain"/>
    <property type="match status" value="1"/>
</dbReference>
<dbReference type="RefSeq" id="WP_187787106.1">
    <property type="nucleotide sequence ID" value="NZ_JACTVA010000088.1"/>
</dbReference>
<comment type="caution">
    <text evidence="20">The sequence shown here is derived from an EMBL/GenBank/DDBJ whole genome shotgun (WGS) entry which is preliminary data.</text>
</comment>
<keyword evidence="7 15" id="KW-0479">Metal-binding</keyword>
<dbReference type="PROSITE" id="PS50886">
    <property type="entry name" value="TRBD"/>
    <property type="match status" value="1"/>
</dbReference>
<keyword evidence="8 15" id="KW-0547">Nucleotide-binding</keyword>
<keyword evidence="11 16" id="KW-0694">RNA-binding</keyword>
<feature type="binding site" evidence="15">
    <location>
        <position position="454"/>
    </location>
    <ligand>
        <name>Mg(2+)</name>
        <dbReference type="ChEBI" id="CHEBI:18420"/>
        <note>shared with alpha subunit</note>
    </ligand>
</feature>
<evidence type="ECO:0000256" key="10">
    <source>
        <dbReference type="ARBA" id="ARBA00022842"/>
    </source>
</evidence>
<dbReference type="Gene3D" id="2.40.50.140">
    <property type="entry name" value="Nucleic acid-binding proteins"/>
    <property type="match status" value="1"/>
</dbReference>